<keyword evidence="1" id="KW-0175">Coiled coil</keyword>
<name>A0A212K957_9DELT</name>
<dbReference type="AlphaFoldDB" id="A0A212K957"/>
<sequence length="118" mass="13465">MNPNNQMAPENITSNILPRKTLAEKMANLQLQKQKLAQKTAALNKEARKERDGQLIAWGIMVETQYRNGSSEQRERFITAAHELLKDRNLSRALAGFARLDNEIANMVKVYQPDNNTK</sequence>
<reference evidence="2" key="1">
    <citation type="submission" date="2016-04" db="EMBL/GenBank/DDBJ databases">
        <authorList>
            <person name="Evans L.H."/>
            <person name="Alamgir A."/>
            <person name="Owens N."/>
            <person name="Weber N.D."/>
            <person name="Virtaneva K."/>
            <person name="Barbian K."/>
            <person name="Babar A."/>
            <person name="Rosenke K."/>
        </authorList>
    </citation>
    <scope>NUCLEOTIDE SEQUENCE</scope>
    <source>
        <strain evidence="2">86</strain>
    </source>
</reference>
<feature type="coiled-coil region" evidence="1">
    <location>
        <begin position="19"/>
        <end position="46"/>
    </location>
</feature>
<evidence type="ECO:0000256" key="1">
    <source>
        <dbReference type="SAM" id="Coils"/>
    </source>
</evidence>
<dbReference type="EMBL" id="FLUQ01000004">
    <property type="protein sequence ID" value="SBW08177.1"/>
    <property type="molecule type" value="Genomic_DNA"/>
</dbReference>
<organism evidence="2">
    <name type="scientific">uncultured delta proteobacterium</name>
    <dbReference type="NCBI Taxonomy" id="34034"/>
    <lineage>
        <taxon>Bacteria</taxon>
        <taxon>Deltaproteobacteria</taxon>
        <taxon>environmental samples</taxon>
    </lineage>
</organism>
<proteinExistence type="predicted"/>
<evidence type="ECO:0000313" key="2">
    <source>
        <dbReference type="EMBL" id="SBW08177.1"/>
    </source>
</evidence>
<protein>
    <submittedName>
        <fullName evidence="2">Uncharacterized protein</fullName>
    </submittedName>
</protein>
<gene>
    <name evidence="2" type="ORF">KL86DPRO_40036</name>
</gene>
<accession>A0A212K957</accession>